<protein>
    <submittedName>
        <fullName evidence="1">Uncharacterized protein</fullName>
    </submittedName>
</protein>
<accession>A0A0E9Q1P1</accession>
<reference evidence="1" key="1">
    <citation type="submission" date="2014-11" db="EMBL/GenBank/DDBJ databases">
        <authorList>
            <person name="Amaro Gonzalez C."/>
        </authorList>
    </citation>
    <scope>NUCLEOTIDE SEQUENCE</scope>
</reference>
<proteinExistence type="predicted"/>
<evidence type="ECO:0000313" key="1">
    <source>
        <dbReference type="EMBL" id="JAH10048.1"/>
    </source>
</evidence>
<name>A0A0E9Q1P1_ANGAN</name>
<organism evidence="1">
    <name type="scientific">Anguilla anguilla</name>
    <name type="common">European freshwater eel</name>
    <name type="synonym">Muraena anguilla</name>
    <dbReference type="NCBI Taxonomy" id="7936"/>
    <lineage>
        <taxon>Eukaryota</taxon>
        <taxon>Metazoa</taxon>
        <taxon>Chordata</taxon>
        <taxon>Craniata</taxon>
        <taxon>Vertebrata</taxon>
        <taxon>Euteleostomi</taxon>
        <taxon>Actinopterygii</taxon>
        <taxon>Neopterygii</taxon>
        <taxon>Teleostei</taxon>
        <taxon>Anguilliformes</taxon>
        <taxon>Anguillidae</taxon>
        <taxon>Anguilla</taxon>
    </lineage>
</organism>
<dbReference type="EMBL" id="GBXM01098529">
    <property type="protein sequence ID" value="JAH10048.1"/>
    <property type="molecule type" value="Transcribed_RNA"/>
</dbReference>
<sequence>MHLLVNKLITLIAFGLKKFAMCKSAER</sequence>
<reference evidence="1" key="2">
    <citation type="journal article" date="2015" name="Fish Shellfish Immunol.">
        <title>Early steps in the European eel (Anguilla anguilla)-Vibrio vulnificus interaction in the gills: Role of the RtxA13 toxin.</title>
        <authorList>
            <person name="Callol A."/>
            <person name="Pajuelo D."/>
            <person name="Ebbesson L."/>
            <person name="Teles M."/>
            <person name="MacKenzie S."/>
            <person name="Amaro C."/>
        </authorList>
    </citation>
    <scope>NUCLEOTIDE SEQUENCE</scope>
</reference>
<dbReference type="AlphaFoldDB" id="A0A0E9Q1P1"/>